<sequence length="70" mass="7764">PLHRGDKQDLSQTLLSGLQRMPPAPPRLWEPTRTGQGYEPLPGDNHNRLHNGYNAGPPPHLAARANQLLK</sequence>
<dbReference type="AlphaFoldDB" id="A0ABD0QQ75"/>
<accession>A0ABD0QQ75</accession>
<keyword evidence="3" id="KW-1185">Reference proteome</keyword>
<feature type="non-terminal residue" evidence="2">
    <location>
        <position position="70"/>
    </location>
</feature>
<dbReference type="EMBL" id="JAMKFB020000007">
    <property type="protein sequence ID" value="KAL0188370.1"/>
    <property type="molecule type" value="Genomic_DNA"/>
</dbReference>
<gene>
    <name evidence="2" type="ORF">M9458_015469</name>
</gene>
<protein>
    <submittedName>
        <fullName evidence="2">Uncharacterized protein</fullName>
    </submittedName>
</protein>
<dbReference type="Proteomes" id="UP001529510">
    <property type="component" value="Unassembled WGS sequence"/>
</dbReference>
<name>A0ABD0QQ75_CIRMR</name>
<organism evidence="2 3">
    <name type="scientific">Cirrhinus mrigala</name>
    <name type="common">Mrigala</name>
    <dbReference type="NCBI Taxonomy" id="683832"/>
    <lineage>
        <taxon>Eukaryota</taxon>
        <taxon>Metazoa</taxon>
        <taxon>Chordata</taxon>
        <taxon>Craniata</taxon>
        <taxon>Vertebrata</taxon>
        <taxon>Euteleostomi</taxon>
        <taxon>Actinopterygii</taxon>
        <taxon>Neopterygii</taxon>
        <taxon>Teleostei</taxon>
        <taxon>Ostariophysi</taxon>
        <taxon>Cypriniformes</taxon>
        <taxon>Cyprinidae</taxon>
        <taxon>Labeoninae</taxon>
        <taxon>Labeonini</taxon>
        <taxon>Cirrhinus</taxon>
    </lineage>
</organism>
<evidence type="ECO:0000313" key="3">
    <source>
        <dbReference type="Proteomes" id="UP001529510"/>
    </source>
</evidence>
<evidence type="ECO:0000313" key="2">
    <source>
        <dbReference type="EMBL" id="KAL0188370.1"/>
    </source>
</evidence>
<proteinExistence type="predicted"/>
<feature type="region of interest" description="Disordered" evidence="1">
    <location>
        <begin position="1"/>
        <end position="70"/>
    </location>
</feature>
<comment type="caution">
    <text evidence="2">The sequence shown here is derived from an EMBL/GenBank/DDBJ whole genome shotgun (WGS) entry which is preliminary data.</text>
</comment>
<reference evidence="2 3" key="1">
    <citation type="submission" date="2024-05" db="EMBL/GenBank/DDBJ databases">
        <title>Genome sequencing and assembly of Indian major carp, Cirrhinus mrigala (Hamilton, 1822).</title>
        <authorList>
            <person name="Mohindra V."/>
            <person name="Chowdhury L.M."/>
            <person name="Lal K."/>
            <person name="Jena J.K."/>
        </authorList>
    </citation>
    <scope>NUCLEOTIDE SEQUENCE [LARGE SCALE GENOMIC DNA]</scope>
    <source>
        <strain evidence="2">CM1030</strain>
        <tissue evidence="2">Blood</tissue>
    </source>
</reference>
<feature type="non-terminal residue" evidence="2">
    <location>
        <position position="1"/>
    </location>
</feature>
<evidence type="ECO:0000256" key="1">
    <source>
        <dbReference type="SAM" id="MobiDB-lite"/>
    </source>
</evidence>